<dbReference type="Proteomes" id="UP001055102">
    <property type="component" value="Unassembled WGS sequence"/>
</dbReference>
<protein>
    <submittedName>
        <fullName evidence="2">Uncharacterized protein</fullName>
    </submittedName>
</protein>
<organism evidence="2 3">
    <name type="scientific">Methylobacterium jeotgali</name>
    <dbReference type="NCBI Taxonomy" id="381630"/>
    <lineage>
        <taxon>Bacteria</taxon>
        <taxon>Pseudomonadati</taxon>
        <taxon>Pseudomonadota</taxon>
        <taxon>Alphaproteobacteria</taxon>
        <taxon>Hyphomicrobiales</taxon>
        <taxon>Methylobacteriaceae</taxon>
        <taxon>Methylobacterium</taxon>
    </lineage>
</organism>
<reference evidence="2" key="1">
    <citation type="journal article" date="2021" name="Front. Microbiol.">
        <title>Comprehensive Comparative Genomics and Phenotyping of Methylobacterium Species.</title>
        <authorList>
            <person name="Alessa O."/>
            <person name="Ogura Y."/>
            <person name="Fujitani Y."/>
            <person name="Takami H."/>
            <person name="Hayashi T."/>
            <person name="Sahin N."/>
            <person name="Tani A."/>
        </authorList>
    </citation>
    <scope>NUCLEOTIDE SEQUENCE</scope>
    <source>
        <strain evidence="2">LMG 23639</strain>
    </source>
</reference>
<accession>A0ABQ4T0L1</accession>
<dbReference type="EMBL" id="BPQR01000075">
    <property type="protein sequence ID" value="GJE08320.1"/>
    <property type="molecule type" value="Genomic_DNA"/>
</dbReference>
<sequence length="59" mass="6351">MYKKSLSPPSSGPASNPLLYGIAQGLEQLFPPVEGPGPQVTDAESQDDGRDKRHADERD</sequence>
<comment type="caution">
    <text evidence="2">The sequence shown here is derived from an EMBL/GenBank/DDBJ whole genome shotgun (WGS) entry which is preliminary data.</text>
</comment>
<keyword evidence="3" id="KW-1185">Reference proteome</keyword>
<proteinExistence type="predicted"/>
<evidence type="ECO:0000256" key="1">
    <source>
        <dbReference type="SAM" id="MobiDB-lite"/>
    </source>
</evidence>
<gene>
    <name evidence="2" type="ORF">AOPFMNJM_3657</name>
</gene>
<evidence type="ECO:0000313" key="3">
    <source>
        <dbReference type="Proteomes" id="UP001055102"/>
    </source>
</evidence>
<feature type="region of interest" description="Disordered" evidence="1">
    <location>
        <begin position="27"/>
        <end position="59"/>
    </location>
</feature>
<feature type="compositionally biased region" description="Basic and acidic residues" evidence="1">
    <location>
        <begin position="47"/>
        <end position="59"/>
    </location>
</feature>
<evidence type="ECO:0000313" key="2">
    <source>
        <dbReference type="EMBL" id="GJE08320.1"/>
    </source>
</evidence>
<name>A0ABQ4T0L1_9HYPH</name>
<reference evidence="2" key="2">
    <citation type="submission" date="2021-08" db="EMBL/GenBank/DDBJ databases">
        <authorList>
            <person name="Tani A."/>
            <person name="Ola A."/>
            <person name="Ogura Y."/>
            <person name="Katsura K."/>
            <person name="Hayashi T."/>
        </authorList>
    </citation>
    <scope>NUCLEOTIDE SEQUENCE</scope>
    <source>
        <strain evidence="2">LMG 23639</strain>
    </source>
</reference>
<dbReference type="RefSeq" id="WP_238277961.1">
    <property type="nucleotide sequence ID" value="NZ_BPQR01000075.1"/>
</dbReference>